<comment type="caution">
    <text evidence="4">Lacks conserved residue(s) required for the propagation of feature annotation.</text>
</comment>
<dbReference type="InterPro" id="IPR036383">
    <property type="entry name" value="TSP1_rpt_sf"/>
</dbReference>
<dbReference type="Pfam" id="PF00090">
    <property type="entry name" value="TSP_1"/>
    <property type="match status" value="1"/>
</dbReference>
<dbReference type="SMART" id="SM00209">
    <property type="entry name" value="TSP1"/>
    <property type="match status" value="2"/>
</dbReference>
<dbReference type="Pfam" id="PF00629">
    <property type="entry name" value="MAM"/>
    <property type="match status" value="1"/>
</dbReference>
<reference evidence="8" key="1">
    <citation type="submission" date="2025-08" db="UniProtKB">
        <authorList>
            <consortium name="RefSeq"/>
        </authorList>
    </citation>
    <scope>IDENTIFICATION</scope>
</reference>
<dbReference type="SUPFAM" id="SSF49899">
    <property type="entry name" value="Concanavalin A-like lectins/glucanases"/>
    <property type="match status" value="1"/>
</dbReference>
<dbReference type="InterPro" id="IPR024079">
    <property type="entry name" value="MetalloPept_cat_dom_sf"/>
</dbReference>
<dbReference type="Pfam" id="PF01400">
    <property type="entry name" value="Astacin"/>
    <property type="match status" value="1"/>
</dbReference>
<evidence type="ECO:0000256" key="4">
    <source>
        <dbReference type="PROSITE-ProRule" id="PRU01211"/>
    </source>
</evidence>
<feature type="domain" description="MAM" evidence="5">
    <location>
        <begin position="197"/>
        <end position="355"/>
    </location>
</feature>
<dbReference type="RefSeq" id="XP_065666748.1">
    <property type="nucleotide sequence ID" value="XM_065810676.1"/>
</dbReference>
<dbReference type="InterPro" id="IPR000884">
    <property type="entry name" value="TSP1_rpt"/>
</dbReference>
<keyword evidence="2" id="KW-1015">Disulfide bond</keyword>
<gene>
    <name evidence="8" type="primary">LOC100201110</name>
</gene>
<dbReference type="Gene3D" id="2.60.120.200">
    <property type="match status" value="1"/>
</dbReference>
<dbReference type="SMART" id="SM00137">
    <property type="entry name" value="MAM"/>
    <property type="match status" value="1"/>
</dbReference>
<evidence type="ECO:0000259" key="6">
    <source>
        <dbReference type="PROSITE" id="PS51864"/>
    </source>
</evidence>
<dbReference type="PANTHER" id="PTHR22906:SF53">
    <property type="entry name" value="HEMICENTIN-1"/>
    <property type="match status" value="1"/>
</dbReference>
<evidence type="ECO:0000256" key="3">
    <source>
        <dbReference type="ARBA" id="ARBA00023180"/>
    </source>
</evidence>
<accession>A0ABM4CXR9</accession>
<dbReference type="PROSITE" id="PS50060">
    <property type="entry name" value="MAM_2"/>
    <property type="match status" value="1"/>
</dbReference>
<evidence type="ECO:0000256" key="1">
    <source>
        <dbReference type="ARBA" id="ARBA00022737"/>
    </source>
</evidence>
<dbReference type="SUPFAM" id="SSF55486">
    <property type="entry name" value="Metalloproteases ('zincins'), catalytic domain"/>
    <property type="match status" value="1"/>
</dbReference>
<name>A0ABM4CXR9_HYDVU</name>
<organism evidence="7 8">
    <name type="scientific">Hydra vulgaris</name>
    <name type="common">Hydra</name>
    <name type="synonym">Hydra attenuata</name>
    <dbReference type="NCBI Taxonomy" id="6087"/>
    <lineage>
        <taxon>Eukaryota</taxon>
        <taxon>Metazoa</taxon>
        <taxon>Cnidaria</taxon>
        <taxon>Hydrozoa</taxon>
        <taxon>Hydroidolina</taxon>
        <taxon>Anthoathecata</taxon>
        <taxon>Aplanulata</taxon>
        <taxon>Hydridae</taxon>
        <taxon>Hydra</taxon>
    </lineage>
</organism>
<dbReference type="PANTHER" id="PTHR22906">
    <property type="entry name" value="PROPERDIN"/>
    <property type="match status" value="1"/>
</dbReference>
<feature type="domain" description="Peptidase M12A" evidence="6">
    <location>
        <begin position="1"/>
        <end position="73"/>
    </location>
</feature>
<dbReference type="InterPro" id="IPR013320">
    <property type="entry name" value="ConA-like_dom_sf"/>
</dbReference>
<dbReference type="PROSITE" id="PS51864">
    <property type="entry name" value="ASTACIN"/>
    <property type="match status" value="1"/>
</dbReference>
<evidence type="ECO:0000313" key="7">
    <source>
        <dbReference type="Proteomes" id="UP001652625"/>
    </source>
</evidence>
<proteinExistence type="predicted"/>
<dbReference type="InterPro" id="IPR001506">
    <property type="entry name" value="Peptidase_M12A"/>
</dbReference>
<evidence type="ECO:0000256" key="2">
    <source>
        <dbReference type="ARBA" id="ARBA00023157"/>
    </source>
</evidence>
<keyword evidence="7" id="KW-1185">Reference proteome</keyword>
<sequence>MLDNFDKTSEADSNTMNTGYDLKSIMHYSQRSFAKSPDGKNTIENKFDPNFELGNTELSNTDIKEINALYQCHIKSGWSEWSDWSDCVLDWRKQCTKAIVRFCVSKDISKCPGVNSYGTQDIVKDCGIQECKEQKVDGIWGSWGSYSACSGSCGWGKQVRYRECNNPTPMFGGKNCSGSNREYFLCRNTRCNGASPFDLNFEDKSFRKWQFSGFVINRNENSLTEGPSRDVTSVNQGKPYGYYAVATGSGNSQQFFIKSPMVTSFKGEKCLSFFFMLNGAKLHMTEALSVYIIENSKQEIIFVTGGHQGNYWNRVSINIKNRMQQFQIMIQAKHMYGTSSVAIDDIFFDDNVCPAGLSGCKDLSDKCPSLVLNGQCEKNWRVMLAECCASCSNVNLIW</sequence>
<evidence type="ECO:0000313" key="8">
    <source>
        <dbReference type="RefSeq" id="XP_065666748.1"/>
    </source>
</evidence>
<dbReference type="Proteomes" id="UP001652625">
    <property type="component" value="Chromosome 11"/>
</dbReference>
<dbReference type="Gene3D" id="2.20.100.10">
    <property type="entry name" value="Thrombospondin type-1 (TSP1) repeat"/>
    <property type="match status" value="1"/>
</dbReference>
<dbReference type="PROSITE" id="PS50092">
    <property type="entry name" value="TSP1"/>
    <property type="match status" value="1"/>
</dbReference>
<dbReference type="Gene3D" id="3.40.390.10">
    <property type="entry name" value="Collagenase (Catalytic Domain)"/>
    <property type="match status" value="1"/>
</dbReference>
<dbReference type="InterPro" id="IPR052065">
    <property type="entry name" value="Compl_asym_regulator"/>
</dbReference>
<evidence type="ECO:0000259" key="5">
    <source>
        <dbReference type="PROSITE" id="PS50060"/>
    </source>
</evidence>
<dbReference type="InterPro" id="IPR000998">
    <property type="entry name" value="MAM_dom"/>
</dbReference>
<protein>
    <submittedName>
        <fullName evidence="8">Uncharacterized protein LOC100201110 isoform X3</fullName>
    </submittedName>
</protein>
<keyword evidence="1" id="KW-0677">Repeat</keyword>
<dbReference type="GeneID" id="100201110"/>
<keyword evidence="3" id="KW-0325">Glycoprotein</keyword>
<dbReference type="SUPFAM" id="SSF82895">
    <property type="entry name" value="TSP-1 type 1 repeat"/>
    <property type="match status" value="1"/>
</dbReference>
<dbReference type="PRINTS" id="PR01705">
    <property type="entry name" value="TSP1REPEAT"/>
</dbReference>